<organism evidence="2 3">
    <name type="scientific">Estrella lausannensis</name>
    <dbReference type="NCBI Taxonomy" id="483423"/>
    <lineage>
        <taxon>Bacteria</taxon>
        <taxon>Pseudomonadati</taxon>
        <taxon>Chlamydiota</taxon>
        <taxon>Chlamydiia</taxon>
        <taxon>Parachlamydiales</taxon>
        <taxon>Candidatus Criblamydiaceae</taxon>
        <taxon>Estrella</taxon>
    </lineage>
</organism>
<feature type="transmembrane region" description="Helical" evidence="1">
    <location>
        <begin position="149"/>
        <end position="174"/>
    </location>
</feature>
<dbReference type="InterPro" id="IPR005325">
    <property type="entry name" value="DUF308_memb"/>
</dbReference>
<protein>
    <submittedName>
        <fullName evidence="2">Conserved putative membrane protein</fullName>
    </submittedName>
</protein>
<dbReference type="GO" id="GO:0005886">
    <property type="term" value="C:plasma membrane"/>
    <property type="evidence" value="ECO:0007669"/>
    <property type="project" value="TreeGrafter"/>
</dbReference>
<evidence type="ECO:0000313" key="3">
    <source>
        <dbReference type="Proteomes" id="UP000220251"/>
    </source>
</evidence>
<dbReference type="Proteomes" id="UP000220251">
    <property type="component" value="Unassembled WGS sequence"/>
</dbReference>
<dbReference type="InterPro" id="IPR052712">
    <property type="entry name" value="Acid_resist_chaperone_HdeD"/>
</dbReference>
<proteinExistence type="predicted"/>
<sequence>MIETLRKWKFLYTLEAILFIFLGLAAIVAPFIFTISFELLIGCLFLVGGVVQGVRSLKQGMETAGFWLNILVSLLSIFCGIYLLSKPIQGIIALTILLAIFFFFDGTSKIWLFFQSKDVRPRGWFLLSGILSFLIGSLIYFGLPNSSVWAIGTLVGVNLLMSGVALLAMIYGALKSH</sequence>
<feature type="transmembrane region" description="Helical" evidence="1">
    <location>
        <begin position="91"/>
        <end position="112"/>
    </location>
</feature>
<evidence type="ECO:0000313" key="2">
    <source>
        <dbReference type="EMBL" id="CRX39430.1"/>
    </source>
</evidence>
<dbReference type="Pfam" id="PF03729">
    <property type="entry name" value="DUF308"/>
    <property type="match status" value="1"/>
</dbReference>
<feature type="transmembrane region" description="Helical" evidence="1">
    <location>
        <begin position="12"/>
        <end position="33"/>
    </location>
</feature>
<keyword evidence="3" id="KW-1185">Reference proteome</keyword>
<accession>A0A0H5E7W7</accession>
<gene>
    <name evidence="2" type="ORF">ELAC_2109</name>
</gene>
<dbReference type="OrthoDB" id="571957at2"/>
<dbReference type="RefSeq" id="WP_098039297.1">
    <property type="nucleotide sequence ID" value="NZ_CWGJ01000028.1"/>
</dbReference>
<dbReference type="PANTHER" id="PTHR34989:SF1">
    <property type="entry name" value="PROTEIN HDED"/>
    <property type="match status" value="1"/>
</dbReference>
<feature type="transmembrane region" description="Helical" evidence="1">
    <location>
        <begin position="124"/>
        <end position="143"/>
    </location>
</feature>
<dbReference type="PANTHER" id="PTHR34989">
    <property type="entry name" value="PROTEIN HDED"/>
    <property type="match status" value="1"/>
</dbReference>
<feature type="transmembrane region" description="Helical" evidence="1">
    <location>
        <begin position="64"/>
        <end position="85"/>
    </location>
</feature>
<keyword evidence="1" id="KW-0812">Transmembrane</keyword>
<dbReference type="AlphaFoldDB" id="A0A0H5E7W7"/>
<dbReference type="EMBL" id="CWGJ01000028">
    <property type="protein sequence ID" value="CRX39430.1"/>
    <property type="molecule type" value="Genomic_DNA"/>
</dbReference>
<evidence type="ECO:0000256" key="1">
    <source>
        <dbReference type="SAM" id="Phobius"/>
    </source>
</evidence>
<name>A0A0H5E7W7_9BACT</name>
<keyword evidence="1" id="KW-1133">Transmembrane helix</keyword>
<reference evidence="3" key="1">
    <citation type="submission" date="2015-06" db="EMBL/GenBank/DDBJ databases">
        <authorList>
            <person name="Bertelli C."/>
        </authorList>
    </citation>
    <scope>NUCLEOTIDE SEQUENCE [LARGE SCALE GENOMIC DNA]</scope>
    <source>
        <strain evidence="3">CRIB-30</strain>
    </source>
</reference>
<keyword evidence="1" id="KW-0472">Membrane</keyword>